<dbReference type="RefSeq" id="WP_141968619.1">
    <property type="nucleotide sequence ID" value="NZ_VFPO01000001.1"/>
</dbReference>
<name>A0A543IE74_9ACTN</name>
<gene>
    <name evidence="2" type="ORF">FHX41_2558</name>
</gene>
<accession>A0A543IE74</accession>
<dbReference type="OrthoDB" id="3541690at2"/>
<proteinExistence type="predicted"/>
<keyword evidence="3" id="KW-1185">Reference proteome</keyword>
<sequence length="339" mass="36606">MDFSSAADELYGVRPAEFVAARKRLAAAARDAGDRALAKRIGGLRRPTLSAWAVNLLARYARDDLGRLLDVGEGIRSAWGSGGGLGDLEQRRARLVDALVRTAGGLAADAGNPLREQAVREVEDTLQAATVDADVAAEVRRGRLSQPRSHTGFVPAGFPMSPGDEREPAEPEAQEAETERAEDGEAEAEEKPPEEKRPEKTSRKKTAPQKTAPQKTVPEETAGEEKAPGRAKAGVTRTSAAPRRRAETLRRRAEAAERRLAEREERAAAAREQADAASAEVGRLRRELERAVAARDAAVRRAERAEQNRDRARAEAEAEEARTAAREAGSAADRDARHA</sequence>
<evidence type="ECO:0000313" key="2">
    <source>
        <dbReference type="EMBL" id="TQM68882.1"/>
    </source>
</evidence>
<evidence type="ECO:0000256" key="1">
    <source>
        <dbReference type="SAM" id="MobiDB-lite"/>
    </source>
</evidence>
<dbReference type="AlphaFoldDB" id="A0A543IE74"/>
<comment type="caution">
    <text evidence="2">The sequence shown here is derived from an EMBL/GenBank/DDBJ whole genome shotgun (WGS) entry which is preliminary data.</text>
</comment>
<feature type="compositionally biased region" description="Basic and acidic residues" evidence="1">
    <location>
        <begin position="244"/>
        <end position="274"/>
    </location>
</feature>
<evidence type="ECO:0000313" key="3">
    <source>
        <dbReference type="Proteomes" id="UP000316706"/>
    </source>
</evidence>
<feature type="compositionally biased region" description="Basic and acidic residues" evidence="1">
    <location>
        <begin position="282"/>
        <end position="325"/>
    </location>
</feature>
<reference evidence="2 3" key="1">
    <citation type="submission" date="2019-06" db="EMBL/GenBank/DDBJ databases">
        <title>Sequencing the genomes of 1000 actinobacteria strains.</title>
        <authorList>
            <person name="Klenk H.-P."/>
        </authorList>
    </citation>
    <scope>NUCLEOTIDE SEQUENCE [LARGE SCALE GENOMIC DNA]</scope>
    <source>
        <strain evidence="2 3">DSM 45043</strain>
    </source>
</reference>
<dbReference type="EMBL" id="VFPO01000001">
    <property type="protein sequence ID" value="TQM68882.1"/>
    <property type="molecule type" value="Genomic_DNA"/>
</dbReference>
<organism evidence="2 3">
    <name type="scientific">Actinomadura hallensis</name>
    <dbReference type="NCBI Taxonomy" id="337895"/>
    <lineage>
        <taxon>Bacteria</taxon>
        <taxon>Bacillati</taxon>
        <taxon>Actinomycetota</taxon>
        <taxon>Actinomycetes</taxon>
        <taxon>Streptosporangiales</taxon>
        <taxon>Thermomonosporaceae</taxon>
        <taxon>Actinomadura</taxon>
    </lineage>
</organism>
<feature type="compositionally biased region" description="Basic and acidic residues" evidence="1">
    <location>
        <begin position="177"/>
        <end position="201"/>
    </location>
</feature>
<protein>
    <submittedName>
        <fullName evidence="2">Uncharacterized protein</fullName>
    </submittedName>
</protein>
<dbReference type="Proteomes" id="UP000316706">
    <property type="component" value="Unassembled WGS sequence"/>
</dbReference>
<feature type="region of interest" description="Disordered" evidence="1">
    <location>
        <begin position="140"/>
        <end position="339"/>
    </location>
</feature>